<protein>
    <submittedName>
        <fullName evidence="2">Polysaccharide deacetylase</fullName>
    </submittedName>
</protein>
<evidence type="ECO:0000259" key="1">
    <source>
        <dbReference type="Pfam" id="PF01522"/>
    </source>
</evidence>
<dbReference type="Gene3D" id="3.20.20.370">
    <property type="entry name" value="Glycoside hydrolase/deacetylase"/>
    <property type="match status" value="1"/>
</dbReference>
<evidence type="ECO:0000313" key="2">
    <source>
        <dbReference type="EMBL" id="RIJ42769.1"/>
    </source>
</evidence>
<evidence type="ECO:0000313" key="3">
    <source>
        <dbReference type="Proteomes" id="UP000266005"/>
    </source>
</evidence>
<proteinExistence type="predicted"/>
<sequence>MHNIPTFTISLDFELYWGVFDKVVLKEKQRYFSNTRKIIPQLLDVFAKEEIHVTWATVGMLFAKDWEEWQKTMPEIQPAYQNYMLSAYRLKEVYGADHSLDSNFFAPELVDRISKTPLQELATHTFSHYYCKEEGQDIAQFRSDIRAAKKIASEKGFGELRSLVFPRNQFNREYLQVCYEEGITSVRSNPKDWFWEDTVGDKLLNKIFRTGDGYFPLGQRTSFPLSALKREEGLPLAIPASRFLRPVNGSKEVLNKLRLKRILNEMTEAAKRQECYHLWWHPHNFGDYPEKSMADLQVIINHFKQLQQKYGMVSMTMQEIQEYIQKESLKTTVAR</sequence>
<name>A0A399SIP7_9BACT</name>
<feature type="domain" description="NodB homology" evidence="1">
    <location>
        <begin position="36"/>
        <end position="184"/>
    </location>
</feature>
<dbReference type="GO" id="GO:0005975">
    <property type="term" value="P:carbohydrate metabolic process"/>
    <property type="evidence" value="ECO:0007669"/>
    <property type="project" value="InterPro"/>
</dbReference>
<dbReference type="InterPro" id="IPR011330">
    <property type="entry name" value="Glyco_hydro/deAcase_b/a-brl"/>
</dbReference>
<dbReference type="InterPro" id="IPR002509">
    <property type="entry name" value="NODB_dom"/>
</dbReference>
<dbReference type="GO" id="GO:0016810">
    <property type="term" value="F:hydrolase activity, acting on carbon-nitrogen (but not peptide) bonds"/>
    <property type="evidence" value="ECO:0007669"/>
    <property type="project" value="InterPro"/>
</dbReference>
<reference evidence="3" key="1">
    <citation type="submission" date="2018-08" db="EMBL/GenBank/DDBJ databases">
        <title>Mucilaginibacter sp. MYSH2.</title>
        <authorList>
            <person name="Seo T."/>
        </authorList>
    </citation>
    <scope>NUCLEOTIDE SEQUENCE [LARGE SCALE GENOMIC DNA]</scope>
    <source>
        <strain evidence="3">KIRAN</strain>
    </source>
</reference>
<dbReference type="RefSeq" id="WP_119430651.1">
    <property type="nucleotide sequence ID" value="NZ_QWGE01000001.1"/>
</dbReference>
<keyword evidence="3" id="KW-1185">Reference proteome</keyword>
<dbReference type="AlphaFoldDB" id="A0A399SIP7"/>
<dbReference type="Proteomes" id="UP000266005">
    <property type="component" value="Unassembled WGS sequence"/>
</dbReference>
<dbReference type="EMBL" id="QWGE01000001">
    <property type="protein sequence ID" value="RIJ42769.1"/>
    <property type="molecule type" value="Genomic_DNA"/>
</dbReference>
<accession>A0A399SIP7</accession>
<dbReference type="CDD" id="cd10929">
    <property type="entry name" value="CE4_u5"/>
    <property type="match status" value="1"/>
</dbReference>
<organism evidence="2 3">
    <name type="scientific">Pontibacter oryzae</name>
    <dbReference type="NCBI Taxonomy" id="2304593"/>
    <lineage>
        <taxon>Bacteria</taxon>
        <taxon>Pseudomonadati</taxon>
        <taxon>Bacteroidota</taxon>
        <taxon>Cytophagia</taxon>
        <taxon>Cytophagales</taxon>
        <taxon>Hymenobacteraceae</taxon>
        <taxon>Pontibacter</taxon>
    </lineage>
</organism>
<dbReference type="SUPFAM" id="SSF88713">
    <property type="entry name" value="Glycoside hydrolase/deacetylase"/>
    <property type="match status" value="1"/>
</dbReference>
<dbReference type="OrthoDB" id="7836272at2"/>
<dbReference type="Pfam" id="PF01522">
    <property type="entry name" value="Polysacc_deac_1"/>
    <property type="match status" value="1"/>
</dbReference>
<gene>
    <name evidence="2" type="ORF">D1627_02665</name>
</gene>
<comment type="caution">
    <text evidence="2">The sequence shown here is derived from an EMBL/GenBank/DDBJ whole genome shotgun (WGS) entry which is preliminary data.</text>
</comment>